<dbReference type="Pfam" id="PF03327">
    <property type="entry name" value="Herpes_VP19C"/>
    <property type="match status" value="1"/>
</dbReference>
<proteinExistence type="inferred from homology"/>
<dbReference type="HAMAP" id="MF_04018">
    <property type="entry name" value="HSV_TRX1"/>
    <property type="match status" value="1"/>
</dbReference>
<sequence>MSGLLARNGSNDKIRAPERGLSEFANTRTHPYLQGVLPRRTHQHNLLSAALGRLTTGRNFSHGLGTRPGKFFIGSGPRNPEETNNATLGKEDTRAIASKILLDVESTRTNDVISLTQITVIDLCQPGVEESGSLMLFLKGVKDLLKILGSRPAREQIVRDLETAFINLNRACGLSVTGESAVKSFELSAVSLSFVAAAGAAHYRNNCGVEALRAFVIANYKDSAITEKLANFDALLLATIEARAYPHFLLSLGGGLIKATESETVTCMRLLVRGTHEAAAAGDLSEKKCAVLHFPACLLLDLDEGFCPPRTKINAEGGVYFLHLLFLYSTDMGHPSYELYVAKTSLPESCMRDILNERFTRRRINNTIASLTHMQAQERQAFPPFNIAEAAVAARMDLGRERSRHPLDPVQGRDQRLRDMQITSTGIPDHSALVFAAYCMLGTAGSIGGEPSFSTIQKNGTSLKYVHIRDFNFRGGPWNVCM</sequence>
<dbReference type="GO" id="GO:0019069">
    <property type="term" value="P:viral capsid assembly"/>
    <property type="evidence" value="ECO:0007669"/>
    <property type="project" value="InterPro"/>
</dbReference>
<reference evidence="5" key="1">
    <citation type="journal article" date="2020" name="Vet. Microbiol.">
        <title>Glycoprotein-C-gene-deleted recombinant infectious laryngotracheitis virus expressing a genotype VII Newcastle disease virus fusion protein protects against virulent infectious laryngotracheitis virus and Newcastle disease virus.</title>
        <authorList>
            <person name="Wei X."/>
            <person name="Shao Y."/>
            <person name="Han Z."/>
            <person name="Sun J."/>
            <person name="Liu S."/>
        </authorList>
    </citation>
    <scope>NUCLEOTIDE SEQUENCE</scope>
    <source>
        <strain evidence="5">Ck/CH/LHLJ/120305</strain>
    </source>
</reference>
<evidence type="ECO:0000256" key="1">
    <source>
        <dbReference type="ARBA" id="ARBA00022561"/>
    </source>
</evidence>
<accession>A0A7M3URG1</accession>
<dbReference type="EMBL" id="MT876619">
    <property type="protein sequence ID" value="QOJ44275.1"/>
    <property type="molecule type" value="Genomic_DNA"/>
</dbReference>
<feature type="region of interest" description="Disordered" evidence="4">
    <location>
        <begin position="1"/>
        <end position="20"/>
    </location>
</feature>
<evidence type="ECO:0000256" key="4">
    <source>
        <dbReference type="SAM" id="MobiDB-lite"/>
    </source>
</evidence>
<protein>
    <submittedName>
        <fullName evidence="5">Capsid triplex subunit 1</fullName>
    </submittedName>
</protein>
<dbReference type="GO" id="GO:0003677">
    <property type="term" value="F:DNA binding"/>
    <property type="evidence" value="ECO:0007669"/>
    <property type="project" value="InterPro"/>
</dbReference>
<keyword evidence="2" id="KW-1048">Host nucleus</keyword>
<dbReference type="InterPro" id="IPR004999">
    <property type="entry name" value="Herpes_1"/>
</dbReference>
<keyword evidence="3" id="KW-0946">Virion</keyword>
<gene>
    <name evidence="5" type="primary">UL38</name>
</gene>
<feature type="compositionally biased region" description="Basic and acidic residues" evidence="4">
    <location>
        <begin position="10"/>
        <end position="20"/>
    </location>
</feature>
<keyword evidence="1" id="KW-0167">Capsid protein</keyword>
<evidence type="ECO:0000313" key="5">
    <source>
        <dbReference type="EMBL" id="QOJ44275.1"/>
    </source>
</evidence>
<dbReference type="GO" id="GO:0019028">
    <property type="term" value="C:viral capsid"/>
    <property type="evidence" value="ECO:0007669"/>
    <property type="project" value="UniProtKB-KW"/>
</dbReference>
<evidence type="ECO:0000256" key="2">
    <source>
        <dbReference type="ARBA" id="ARBA00022562"/>
    </source>
</evidence>
<evidence type="ECO:0000256" key="3">
    <source>
        <dbReference type="ARBA" id="ARBA00022844"/>
    </source>
</evidence>
<organismHost>
    <name type="scientific">Gallus gallus</name>
    <name type="common">Chicken</name>
    <dbReference type="NCBI Taxonomy" id="9031"/>
</organismHost>
<organism evidence="5">
    <name type="scientific">Infectious laryngotracheitis virus</name>
    <name type="common">ILTV</name>
    <name type="synonym">Gallid herpesvirus 1</name>
    <dbReference type="NCBI Taxonomy" id="10386"/>
    <lineage>
        <taxon>Viruses</taxon>
        <taxon>Duplodnaviria</taxon>
        <taxon>Heunggongvirae</taxon>
        <taxon>Peploviricota</taxon>
        <taxon>Herviviricetes</taxon>
        <taxon>Herpesvirales</taxon>
        <taxon>Orthoherpesviridae</taxon>
        <taxon>Alphaherpesvirinae</taxon>
        <taxon>Iltovirus</taxon>
        <taxon>Iltovirus gallidalpha1</taxon>
    </lineage>
</organism>
<name>A0A7M3URG1_ILTV</name>